<evidence type="ECO:0000313" key="2">
    <source>
        <dbReference type="EMBL" id="KIM75509.1"/>
    </source>
</evidence>
<evidence type="ECO:0000313" key="3">
    <source>
        <dbReference type="Proteomes" id="UP000054166"/>
    </source>
</evidence>
<dbReference type="Proteomes" id="UP000054166">
    <property type="component" value="Unassembled WGS sequence"/>
</dbReference>
<dbReference type="EMBL" id="KN833046">
    <property type="protein sequence ID" value="KIM75509.1"/>
    <property type="molecule type" value="Genomic_DNA"/>
</dbReference>
<feature type="compositionally biased region" description="Polar residues" evidence="1">
    <location>
        <begin position="1"/>
        <end position="13"/>
    </location>
</feature>
<organism evidence="2 3">
    <name type="scientific">Piloderma croceum (strain F 1598)</name>
    <dbReference type="NCBI Taxonomy" id="765440"/>
    <lineage>
        <taxon>Eukaryota</taxon>
        <taxon>Fungi</taxon>
        <taxon>Dikarya</taxon>
        <taxon>Basidiomycota</taxon>
        <taxon>Agaricomycotina</taxon>
        <taxon>Agaricomycetes</taxon>
        <taxon>Agaricomycetidae</taxon>
        <taxon>Atheliales</taxon>
        <taxon>Atheliaceae</taxon>
        <taxon>Piloderma</taxon>
    </lineage>
</organism>
<name>A0A0C3F667_PILCF</name>
<gene>
    <name evidence="2" type="ORF">PILCRDRAFT_673557</name>
</gene>
<protein>
    <submittedName>
        <fullName evidence="2">Uncharacterized protein</fullName>
    </submittedName>
</protein>
<reference evidence="2 3" key="1">
    <citation type="submission" date="2014-04" db="EMBL/GenBank/DDBJ databases">
        <authorList>
            <consortium name="DOE Joint Genome Institute"/>
            <person name="Kuo A."/>
            <person name="Tarkka M."/>
            <person name="Buscot F."/>
            <person name="Kohler A."/>
            <person name="Nagy L.G."/>
            <person name="Floudas D."/>
            <person name="Copeland A."/>
            <person name="Barry K.W."/>
            <person name="Cichocki N."/>
            <person name="Veneault-Fourrey C."/>
            <person name="LaButti K."/>
            <person name="Lindquist E.A."/>
            <person name="Lipzen A."/>
            <person name="Lundell T."/>
            <person name="Morin E."/>
            <person name="Murat C."/>
            <person name="Sun H."/>
            <person name="Tunlid A."/>
            <person name="Henrissat B."/>
            <person name="Grigoriev I.V."/>
            <person name="Hibbett D.S."/>
            <person name="Martin F."/>
            <person name="Nordberg H.P."/>
            <person name="Cantor M.N."/>
            <person name="Hua S.X."/>
        </authorList>
    </citation>
    <scope>NUCLEOTIDE SEQUENCE [LARGE SCALE GENOMIC DNA]</scope>
    <source>
        <strain evidence="2 3">F 1598</strain>
    </source>
</reference>
<dbReference type="InParanoid" id="A0A0C3F667"/>
<evidence type="ECO:0000256" key="1">
    <source>
        <dbReference type="SAM" id="MobiDB-lite"/>
    </source>
</evidence>
<proteinExistence type="predicted"/>
<feature type="region of interest" description="Disordered" evidence="1">
    <location>
        <begin position="1"/>
        <end position="22"/>
    </location>
</feature>
<dbReference type="HOGENOM" id="CLU_2590625_0_0_1"/>
<accession>A0A0C3F667</accession>
<sequence>MSTVTHSVPQSNGDGRHPGSSFTSLCVPEAQRRISSQDIILFCKNDSLSFTAEKRDWRPKLVAAYTCMSLIHFITSLRVC</sequence>
<dbReference type="AlphaFoldDB" id="A0A0C3F667"/>
<reference evidence="3" key="2">
    <citation type="submission" date="2015-01" db="EMBL/GenBank/DDBJ databases">
        <title>Evolutionary Origins and Diversification of the Mycorrhizal Mutualists.</title>
        <authorList>
            <consortium name="DOE Joint Genome Institute"/>
            <consortium name="Mycorrhizal Genomics Consortium"/>
            <person name="Kohler A."/>
            <person name="Kuo A."/>
            <person name="Nagy L.G."/>
            <person name="Floudas D."/>
            <person name="Copeland A."/>
            <person name="Barry K.W."/>
            <person name="Cichocki N."/>
            <person name="Veneault-Fourrey C."/>
            <person name="LaButti K."/>
            <person name="Lindquist E.A."/>
            <person name="Lipzen A."/>
            <person name="Lundell T."/>
            <person name="Morin E."/>
            <person name="Murat C."/>
            <person name="Riley R."/>
            <person name="Ohm R."/>
            <person name="Sun H."/>
            <person name="Tunlid A."/>
            <person name="Henrissat B."/>
            <person name="Grigoriev I.V."/>
            <person name="Hibbett D.S."/>
            <person name="Martin F."/>
        </authorList>
    </citation>
    <scope>NUCLEOTIDE SEQUENCE [LARGE SCALE GENOMIC DNA]</scope>
    <source>
        <strain evidence="3">F 1598</strain>
    </source>
</reference>
<keyword evidence="3" id="KW-1185">Reference proteome</keyword>